<comment type="caution">
    <text evidence="4">The sequence shown here is derived from an EMBL/GenBank/DDBJ whole genome shotgun (WGS) entry which is preliminary data.</text>
</comment>
<dbReference type="AlphaFoldDB" id="A0A2A3YNF7"/>
<gene>
    <name evidence="4" type="ORF">CIK66_03060</name>
</gene>
<feature type="domain" description="N-acetyltransferase" evidence="3">
    <location>
        <begin position="5"/>
        <end position="154"/>
    </location>
</feature>
<proteinExistence type="predicted"/>
<sequence>MTGCVNLRQYRPADAGALTAFLREVDLTLSGLDESSVRLWVERDRSGEIVGSTGYEVSRDGHHALIRSVAVSPAQRSRGRGRALAMFALERAAEEGSTRAWLFSRRSGPFWQGLGFESADRGDLAEVLADSHQVRLFRQSGQLAREVAWSRPLSSGRDAQDELLFVDASQQFPHDRAASTGTSDLAEPR</sequence>
<dbReference type="InterPro" id="IPR016181">
    <property type="entry name" value="Acyl_CoA_acyltransferase"/>
</dbReference>
<dbReference type="PANTHER" id="PTHR43877">
    <property type="entry name" value="AMINOALKYLPHOSPHONATE N-ACETYLTRANSFERASE-RELATED-RELATED"/>
    <property type="match status" value="1"/>
</dbReference>
<evidence type="ECO:0000313" key="5">
    <source>
        <dbReference type="Proteomes" id="UP000218598"/>
    </source>
</evidence>
<dbReference type="InterPro" id="IPR050832">
    <property type="entry name" value="Bact_Acetyltransf"/>
</dbReference>
<dbReference type="Gene3D" id="3.40.630.30">
    <property type="match status" value="1"/>
</dbReference>
<dbReference type="Pfam" id="PF00583">
    <property type="entry name" value="Acetyltransf_1"/>
    <property type="match status" value="1"/>
</dbReference>
<evidence type="ECO:0000313" key="4">
    <source>
        <dbReference type="EMBL" id="PCC40759.1"/>
    </source>
</evidence>
<reference evidence="4 5" key="1">
    <citation type="journal article" date="2017" name="Elife">
        <title>Extensive horizontal gene transfer in cheese-associated bacteria.</title>
        <authorList>
            <person name="Bonham K.S."/>
            <person name="Wolfe B.E."/>
            <person name="Dutton R.J."/>
        </authorList>
    </citation>
    <scope>NUCLEOTIDE SEQUENCE [LARGE SCALE GENOMIC DNA]</scope>
    <source>
        <strain evidence="4 5">341_9</strain>
    </source>
</reference>
<dbReference type="GO" id="GO:0016747">
    <property type="term" value="F:acyltransferase activity, transferring groups other than amino-acyl groups"/>
    <property type="evidence" value="ECO:0007669"/>
    <property type="project" value="InterPro"/>
</dbReference>
<dbReference type="CDD" id="cd04301">
    <property type="entry name" value="NAT_SF"/>
    <property type="match status" value="1"/>
</dbReference>
<keyword evidence="1 4" id="KW-0808">Transferase</keyword>
<protein>
    <submittedName>
        <fullName evidence="4">GNAT family N-acetyltransferase</fullName>
    </submittedName>
</protein>
<dbReference type="Proteomes" id="UP000218598">
    <property type="component" value="Unassembled WGS sequence"/>
</dbReference>
<dbReference type="InterPro" id="IPR000182">
    <property type="entry name" value="GNAT_dom"/>
</dbReference>
<dbReference type="SUPFAM" id="SSF55729">
    <property type="entry name" value="Acyl-CoA N-acyltransferases (Nat)"/>
    <property type="match status" value="1"/>
</dbReference>
<dbReference type="PROSITE" id="PS51186">
    <property type="entry name" value="GNAT"/>
    <property type="match status" value="1"/>
</dbReference>
<name>A0A2A3YNF7_9MICO</name>
<keyword evidence="5" id="KW-1185">Reference proteome</keyword>
<dbReference type="EMBL" id="NRGR01000005">
    <property type="protein sequence ID" value="PCC40759.1"/>
    <property type="molecule type" value="Genomic_DNA"/>
</dbReference>
<evidence type="ECO:0000256" key="1">
    <source>
        <dbReference type="ARBA" id="ARBA00022679"/>
    </source>
</evidence>
<keyword evidence="2" id="KW-0012">Acyltransferase</keyword>
<dbReference type="OrthoDB" id="3429276at2"/>
<evidence type="ECO:0000256" key="2">
    <source>
        <dbReference type="ARBA" id="ARBA00023315"/>
    </source>
</evidence>
<evidence type="ECO:0000259" key="3">
    <source>
        <dbReference type="PROSITE" id="PS51186"/>
    </source>
</evidence>
<organism evidence="4 5">
    <name type="scientific">Brachybacterium alimentarium</name>
    <dbReference type="NCBI Taxonomy" id="47845"/>
    <lineage>
        <taxon>Bacteria</taxon>
        <taxon>Bacillati</taxon>
        <taxon>Actinomycetota</taxon>
        <taxon>Actinomycetes</taxon>
        <taxon>Micrococcales</taxon>
        <taxon>Dermabacteraceae</taxon>
        <taxon>Brachybacterium</taxon>
    </lineage>
</organism>
<accession>A0A2A3YNF7</accession>